<comment type="caution">
    <text evidence="3">The sequence shown here is derived from an EMBL/GenBank/DDBJ whole genome shotgun (WGS) entry which is preliminary data.</text>
</comment>
<dbReference type="SUPFAM" id="SSF52833">
    <property type="entry name" value="Thioredoxin-like"/>
    <property type="match status" value="1"/>
</dbReference>
<dbReference type="PROSITE" id="PS51352">
    <property type="entry name" value="THIOREDOXIN_2"/>
    <property type="match status" value="1"/>
</dbReference>
<organism evidence="3 4">
    <name type="scientific">Candidatus Cryptobacteroides intestinigallinarum</name>
    <dbReference type="NCBI Taxonomy" id="2840767"/>
    <lineage>
        <taxon>Bacteria</taxon>
        <taxon>Pseudomonadati</taxon>
        <taxon>Bacteroidota</taxon>
        <taxon>Bacteroidia</taxon>
        <taxon>Bacteroidales</taxon>
        <taxon>Candidatus Cryptobacteroides</taxon>
    </lineage>
</organism>
<dbReference type="CDD" id="cd02966">
    <property type="entry name" value="TlpA_like_family"/>
    <property type="match status" value="1"/>
</dbReference>
<dbReference type="AlphaFoldDB" id="A0A9D9HLX1"/>
<dbReference type="PANTHER" id="PTHR42852:SF13">
    <property type="entry name" value="PROTEIN DIPZ"/>
    <property type="match status" value="1"/>
</dbReference>
<evidence type="ECO:0000256" key="1">
    <source>
        <dbReference type="SAM" id="SignalP"/>
    </source>
</evidence>
<dbReference type="InterPro" id="IPR013766">
    <property type="entry name" value="Thioredoxin_domain"/>
</dbReference>
<dbReference type="Gene3D" id="3.40.30.10">
    <property type="entry name" value="Glutaredoxin"/>
    <property type="match status" value="1"/>
</dbReference>
<reference evidence="3" key="1">
    <citation type="submission" date="2020-10" db="EMBL/GenBank/DDBJ databases">
        <authorList>
            <person name="Gilroy R."/>
        </authorList>
    </citation>
    <scope>NUCLEOTIDE SEQUENCE</scope>
    <source>
        <strain evidence="3">B1-3475</strain>
    </source>
</reference>
<keyword evidence="1" id="KW-0732">Signal</keyword>
<sequence>MKSFSLGGILARGVVPVLAAAAAVSCGRTASVEGVLADAAGSEVVVKMLDVNHYEVLDTVKVSPKGHYSYKVDIEKGQPEFVYVFYGDTKIASLLLDRGDKVSVTSDTLGNYTVSGSAESEKLSDVEKKYSDFSTSFDSLALALSSLSPESEQAAEVRKEMGASYIAYYRDRLRYIMENPYSLTCVPVLFQVAGSDALPVFGQDTDAIHYRNICDSLETVYPESKYVKALRAEADRRSDILEFRVRVQNAEQVDYPDITLTDINANKVSLSEVGSKVVLLHFWSSADPRQKMFNLDVLKPIYDEYHQRGLEIYQVALDADKATWARTVKDQGLGWINVCDVAGLNSTAARLYNVNSLPVSFVIADGKLAEGRVSDAASLRKLLDSLL</sequence>
<dbReference type="InterPro" id="IPR036249">
    <property type="entry name" value="Thioredoxin-like_sf"/>
</dbReference>
<gene>
    <name evidence="3" type="ORF">IAC08_07500</name>
</gene>
<dbReference type="InterPro" id="IPR000866">
    <property type="entry name" value="AhpC/TSA"/>
</dbReference>
<evidence type="ECO:0000313" key="4">
    <source>
        <dbReference type="Proteomes" id="UP000823617"/>
    </source>
</evidence>
<evidence type="ECO:0000259" key="2">
    <source>
        <dbReference type="PROSITE" id="PS51352"/>
    </source>
</evidence>
<protein>
    <submittedName>
        <fullName evidence="3">AhpC/TSA family protein</fullName>
    </submittedName>
</protein>
<dbReference type="PANTHER" id="PTHR42852">
    <property type="entry name" value="THIOL:DISULFIDE INTERCHANGE PROTEIN DSBE"/>
    <property type="match status" value="1"/>
</dbReference>
<evidence type="ECO:0000313" key="3">
    <source>
        <dbReference type="EMBL" id="MBO8456231.1"/>
    </source>
</evidence>
<name>A0A9D9HLX1_9BACT</name>
<feature type="signal peptide" evidence="1">
    <location>
        <begin position="1"/>
        <end position="19"/>
    </location>
</feature>
<reference evidence="3" key="2">
    <citation type="journal article" date="2021" name="PeerJ">
        <title>Extensive microbial diversity within the chicken gut microbiome revealed by metagenomics and culture.</title>
        <authorList>
            <person name="Gilroy R."/>
            <person name="Ravi A."/>
            <person name="Getino M."/>
            <person name="Pursley I."/>
            <person name="Horton D.L."/>
            <person name="Alikhan N.F."/>
            <person name="Baker D."/>
            <person name="Gharbi K."/>
            <person name="Hall N."/>
            <person name="Watson M."/>
            <person name="Adriaenssens E.M."/>
            <person name="Foster-Nyarko E."/>
            <person name="Jarju S."/>
            <person name="Secka A."/>
            <person name="Antonio M."/>
            <person name="Oren A."/>
            <person name="Chaudhuri R.R."/>
            <person name="La Ragione R."/>
            <person name="Hildebrand F."/>
            <person name="Pallen M.J."/>
        </authorList>
    </citation>
    <scope>NUCLEOTIDE SEQUENCE</scope>
    <source>
        <strain evidence="3">B1-3475</strain>
    </source>
</reference>
<dbReference type="InterPro" id="IPR050553">
    <property type="entry name" value="Thioredoxin_ResA/DsbE_sf"/>
</dbReference>
<feature type="chain" id="PRO_5039720803" evidence="1">
    <location>
        <begin position="20"/>
        <end position="387"/>
    </location>
</feature>
<dbReference type="Pfam" id="PF00578">
    <property type="entry name" value="AhpC-TSA"/>
    <property type="match status" value="1"/>
</dbReference>
<feature type="domain" description="Thioredoxin" evidence="2">
    <location>
        <begin position="249"/>
        <end position="387"/>
    </location>
</feature>
<dbReference type="Pfam" id="PF14289">
    <property type="entry name" value="DUF4369"/>
    <property type="match status" value="1"/>
</dbReference>
<dbReference type="Proteomes" id="UP000823617">
    <property type="component" value="Unassembled WGS sequence"/>
</dbReference>
<accession>A0A9D9HLX1</accession>
<dbReference type="InterPro" id="IPR025380">
    <property type="entry name" value="DUF4369"/>
</dbReference>
<dbReference type="EMBL" id="JADIMK010000075">
    <property type="protein sequence ID" value="MBO8456231.1"/>
    <property type="molecule type" value="Genomic_DNA"/>
</dbReference>
<proteinExistence type="predicted"/>
<dbReference type="PROSITE" id="PS51257">
    <property type="entry name" value="PROKAR_LIPOPROTEIN"/>
    <property type="match status" value="1"/>
</dbReference>